<evidence type="ECO:0000256" key="5">
    <source>
        <dbReference type="ARBA" id="ARBA00023285"/>
    </source>
</evidence>
<dbReference type="AlphaFoldDB" id="A0A4P7W228"/>
<dbReference type="InterPro" id="IPR036264">
    <property type="entry name" value="Bact_exopeptidase_dim_dom"/>
</dbReference>
<gene>
    <name evidence="7" type="ORF">E7747_06515</name>
</gene>
<sequence length="355" mass="38660">MNHPEAISLLSELIATPSLSRQEEGTAAIIYDRLQCRGASPMRFRNNVYALSDGFDRSRPTLLLNSHHDTVKPAATYTRDPFTPSIEGDRLYGLGSNDAGASAVALTEVFIELRKASLPFNLLLAITAEEEVGGENGMRAFLPHIQEQGITVSCAIVGEPTGMQGAIAERGLVVLDCETQGVTGHAARGEGINAIYRAMSDIGHLRDFRFPKESEILGPISVNITQINAGWQHNAIPDKCNWVVDIRTTDAFSNEETVGLLRETVEYSTLTPRSTRVRASVIDKSHPLVKAATELGCETFVSPTTSDMSLMYDFPSLKIGPGQSSRSHSADEFVLISEIDAAIPLYRRLIESLSL</sequence>
<keyword evidence="5" id="KW-0170">Cobalt</keyword>
<evidence type="ECO:0000256" key="1">
    <source>
        <dbReference type="ARBA" id="ARBA00001947"/>
    </source>
</evidence>
<keyword evidence="2" id="KW-0479">Metal-binding</keyword>
<dbReference type="KEGG" id="ddb:E7747_06515"/>
<comment type="cofactor">
    <cofactor evidence="1">
        <name>Zn(2+)</name>
        <dbReference type="ChEBI" id="CHEBI:29105"/>
    </cofactor>
</comment>
<dbReference type="SUPFAM" id="SSF55031">
    <property type="entry name" value="Bacterial exopeptidase dimerisation domain"/>
    <property type="match status" value="1"/>
</dbReference>
<dbReference type="GO" id="GO:0046872">
    <property type="term" value="F:metal ion binding"/>
    <property type="evidence" value="ECO:0007669"/>
    <property type="project" value="UniProtKB-KW"/>
</dbReference>
<reference evidence="8" key="1">
    <citation type="submission" date="2019-02" db="EMBL/GenBank/DDBJ databases">
        <title>Isolation and identification of novel species under the genus Muribaculum.</title>
        <authorList>
            <person name="Miyake S."/>
            <person name="Ding Y."/>
            <person name="Low A."/>
            <person name="Soh M."/>
            <person name="Seedorf H."/>
        </authorList>
    </citation>
    <scope>NUCLEOTIDE SEQUENCE [LARGE SCALE GENOMIC DNA]</scope>
    <source>
        <strain evidence="8">H5</strain>
    </source>
</reference>
<dbReference type="GO" id="GO:0008777">
    <property type="term" value="F:acetylornithine deacetylase activity"/>
    <property type="evidence" value="ECO:0007669"/>
    <property type="project" value="TreeGrafter"/>
</dbReference>
<evidence type="ECO:0000256" key="3">
    <source>
        <dbReference type="ARBA" id="ARBA00022801"/>
    </source>
</evidence>
<feature type="domain" description="Peptidase M20 dimerisation" evidence="6">
    <location>
        <begin position="167"/>
        <end position="265"/>
    </location>
</feature>
<dbReference type="Gene3D" id="3.30.70.360">
    <property type="match status" value="1"/>
</dbReference>
<dbReference type="PANTHER" id="PTHR43808:SF31">
    <property type="entry name" value="N-ACETYL-L-CITRULLINE DEACETYLASE"/>
    <property type="match status" value="1"/>
</dbReference>
<dbReference type="PANTHER" id="PTHR43808">
    <property type="entry name" value="ACETYLORNITHINE DEACETYLASE"/>
    <property type="match status" value="1"/>
</dbReference>
<dbReference type="SUPFAM" id="SSF53187">
    <property type="entry name" value="Zn-dependent exopeptidases"/>
    <property type="match status" value="1"/>
</dbReference>
<dbReference type="Gene3D" id="3.40.630.10">
    <property type="entry name" value="Zn peptidases"/>
    <property type="match status" value="1"/>
</dbReference>
<evidence type="ECO:0000259" key="6">
    <source>
        <dbReference type="Pfam" id="PF07687"/>
    </source>
</evidence>
<proteinExistence type="predicted"/>
<dbReference type="InterPro" id="IPR001261">
    <property type="entry name" value="ArgE/DapE_CS"/>
</dbReference>
<dbReference type="Pfam" id="PF07687">
    <property type="entry name" value="M20_dimer"/>
    <property type="match status" value="1"/>
</dbReference>
<dbReference type="GO" id="GO:0006526">
    <property type="term" value="P:L-arginine biosynthetic process"/>
    <property type="evidence" value="ECO:0007669"/>
    <property type="project" value="TreeGrafter"/>
</dbReference>
<evidence type="ECO:0000256" key="4">
    <source>
        <dbReference type="ARBA" id="ARBA00022833"/>
    </source>
</evidence>
<dbReference type="Proteomes" id="UP000297149">
    <property type="component" value="Chromosome"/>
</dbReference>
<dbReference type="Pfam" id="PF01546">
    <property type="entry name" value="Peptidase_M20"/>
    <property type="match status" value="1"/>
</dbReference>
<dbReference type="RefSeq" id="WP_136414863.1">
    <property type="nucleotide sequence ID" value="NZ_CBFGAE010000001.1"/>
</dbReference>
<keyword evidence="4" id="KW-0862">Zinc</keyword>
<evidence type="ECO:0000256" key="2">
    <source>
        <dbReference type="ARBA" id="ARBA00022723"/>
    </source>
</evidence>
<dbReference type="InterPro" id="IPR002933">
    <property type="entry name" value="Peptidase_M20"/>
</dbReference>
<name>A0A4P7W228_9BACT</name>
<dbReference type="EMBL" id="CP039396">
    <property type="protein sequence ID" value="QCD41963.1"/>
    <property type="molecule type" value="Genomic_DNA"/>
</dbReference>
<evidence type="ECO:0000313" key="8">
    <source>
        <dbReference type="Proteomes" id="UP000297149"/>
    </source>
</evidence>
<dbReference type="InterPro" id="IPR011650">
    <property type="entry name" value="Peptidase_M20_dimer"/>
</dbReference>
<organism evidence="7 8">
    <name type="scientific">Duncaniella dubosii</name>
    <dbReference type="NCBI Taxonomy" id="2518971"/>
    <lineage>
        <taxon>Bacteria</taxon>
        <taxon>Pseudomonadati</taxon>
        <taxon>Bacteroidota</taxon>
        <taxon>Bacteroidia</taxon>
        <taxon>Bacteroidales</taxon>
        <taxon>Muribaculaceae</taxon>
        <taxon>Duncaniella</taxon>
    </lineage>
</organism>
<dbReference type="InterPro" id="IPR050072">
    <property type="entry name" value="Peptidase_M20A"/>
</dbReference>
<evidence type="ECO:0000313" key="7">
    <source>
        <dbReference type="EMBL" id="QCD41963.1"/>
    </source>
</evidence>
<keyword evidence="3 7" id="KW-0378">Hydrolase</keyword>
<accession>A0A4P7W228</accession>
<keyword evidence="8" id="KW-1185">Reference proteome</keyword>
<dbReference type="PROSITE" id="PS00758">
    <property type="entry name" value="ARGE_DAPE_CPG2_1"/>
    <property type="match status" value="1"/>
</dbReference>
<protein>
    <submittedName>
        <fullName evidence="7">M20/M25/M40 family metallo-hydrolase</fullName>
    </submittedName>
</protein>